<name>A0A2V5I1Z1_9EURO</name>
<dbReference type="GO" id="GO:0016616">
    <property type="term" value="F:oxidoreductase activity, acting on the CH-OH group of donors, NAD or NADP as acceptor"/>
    <property type="evidence" value="ECO:0007669"/>
    <property type="project" value="TreeGrafter"/>
</dbReference>
<evidence type="ECO:0000313" key="1">
    <source>
        <dbReference type="EMBL" id="PYI27963.1"/>
    </source>
</evidence>
<dbReference type="InterPro" id="IPR036291">
    <property type="entry name" value="NAD(P)-bd_dom_sf"/>
</dbReference>
<dbReference type="Proteomes" id="UP000248817">
    <property type="component" value="Unassembled WGS sequence"/>
</dbReference>
<reference evidence="1 2" key="1">
    <citation type="submission" date="2018-02" db="EMBL/GenBank/DDBJ databases">
        <title>The genomes of Aspergillus section Nigri reveals drivers in fungal speciation.</title>
        <authorList>
            <consortium name="DOE Joint Genome Institute"/>
            <person name="Vesth T.C."/>
            <person name="Nybo J."/>
            <person name="Theobald S."/>
            <person name="Brandl J."/>
            <person name="Frisvad J.C."/>
            <person name="Nielsen K.F."/>
            <person name="Lyhne E.K."/>
            <person name="Kogle M.E."/>
            <person name="Kuo A."/>
            <person name="Riley R."/>
            <person name="Clum A."/>
            <person name="Nolan M."/>
            <person name="Lipzen A."/>
            <person name="Salamov A."/>
            <person name="Henrissat B."/>
            <person name="Wiebenga A."/>
            <person name="De vries R.P."/>
            <person name="Grigoriev I.V."/>
            <person name="Mortensen U.H."/>
            <person name="Andersen M.R."/>
            <person name="Baker S.E."/>
        </authorList>
    </citation>
    <scope>NUCLEOTIDE SEQUENCE [LARGE SCALE GENOMIC DNA]</scope>
    <source>
        <strain evidence="1 2">CBS 114.80</strain>
    </source>
</reference>
<dbReference type="InterPro" id="IPR052184">
    <property type="entry name" value="SDR_enzymes"/>
</dbReference>
<organism evidence="1 2">
    <name type="scientific">Aspergillus indologenus CBS 114.80</name>
    <dbReference type="NCBI Taxonomy" id="1450541"/>
    <lineage>
        <taxon>Eukaryota</taxon>
        <taxon>Fungi</taxon>
        <taxon>Dikarya</taxon>
        <taxon>Ascomycota</taxon>
        <taxon>Pezizomycotina</taxon>
        <taxon>Eurotiomycetes</taxon>
        <taxon>Eurotiomycetidae</taxon>
        <taxon>Eurotiales</taxon>
        <taxon>Aspergillaceae</taxon>
        <taxon>Aspergillus</taxon>
        <taxon>Aspergillus subgen. Circumdati</taxon>
    </lineage>
</organism>
<dbReference type="AlphaFoldDB" id="A0A2V5I1Z1"/>
<sequence length="278" mass="29649">MPTSYLVTGAARGLGYALLKVLAAKPEPIVLALVRNKQAAEQRLAADNITNVHVLVADVTDDSALKGAAAEARSILGSQGLGLDVLIHNAAYVSEQTALTSISDYENDPKTIIEDTQRSVEVNVFGPLKVTLSFLDLVRQSRLRKVVAISSGMGDIEFPDMINEIQLANAAPYAISKGAFNVLIAKLNAAYAGEGILFMLICPGRVDTLEGPMPELQEPILSRVKGIEAKFEAYIGAKVVAMRPEDAARSVLAAVDRQSLAGGFGGSFWSHNGTKRWS</sequence>
<dbReference type="SUPFAM" id="SSF51735">
    <property type="entry name" value="NAD(P)-binding Rossmann-fold domains"/>
    <property type="match status" value="1"/>
</dbReference>
<evidence type="ECO:0000313" key="2">
    <source>
        <dbReference type="Proteomes" id="UP000248817"/>
    </source>
</evidence>
<dbReference type="EMBL" id="KZ825558">
    <property type="protein sequence ID" value="PYI27963.1"/>
    <property type="molecule type" value="Genomic_DNA"/>
</dbReference>
<protein>
    <submittedName>
        <fullName evidence="1">NAD(P)-binding protein</fullName>
    </submittedName>
</protein>
<dbReference type="Pfam" id="PF00106">
    <property type="entry name" value="adh_short"/>
    <property type="match status" value="1"/>
</dbReference>
<keyword evidence="2" id="KW-1185">Reference proteome</keyword>
<dbReference type="Gene3D" id="3.40.50.720">
    <property type="entry name" value="NAD(P)-binding Rossmann-like Domain"/>
    <property type="match status" value="1"/>
</dbReference>
<accession>A0A2V5I1Z1</accession>
<dbReference type="PRINTS" id="PR00081">
    <property type="entry name" value="GDHRDH"/>
</dbReference>
<dbReference type="PANTHER" id="PTHR45458">
    <property type="entry name" value="SHORT-CHAIN DEHYDROGENASE/REDUCTASE SDR"/>
    <property type="match status" value="1"/>
</dbReference>
<proteinExistence type="predicted"/>
<dbReference type="InterPro" id="IPR002347">
    <property type="entry name" value="SDR_fam"/>
</dbReference>
<dbReference type="PANTHER" id="PTHR45458:SF3">
    <property type="entry name" value="CHAIN DEHYDROGENASE (ATSC), PUTATIVE-RELATED"/>
    <property type="match status" value="1"/>
</dbReference>
<gene>
    <name evidence="1" type="ORF">BP00DRAFT_352245</name>
</gene>